<reference evidence="2 3" key="1">
    <citation type="journal article" date="2014" name="Nature">
        <title>Sequential evolution of bacterial morphology by co-option of a developmental regulator.</title>
        <authorList>
            <person name="Jiang C."/>
            <person name="Brown P.J."/>
            <person name="Ducret A."/>
            <person name="Brun Y.V."/>
        </authorList>
    </citation>
    <scope>NUCLEOTIDE SEQUENCE [LARGE SCALE GENOMIC DNA]</scope>
    <source>
        <strain evidence="2 3">DSM 16100</strain>
    </source>
</reference>
<proteinExistence type="predicted"/>
<dbReference type="EMBL" id="AWGB01000056">
    <property type="protein sequence ID" value="ESQ86412.1"/>
    <property type="molecule type" value="Genomic_DNA"/>
</dbReference>
<organism evidence="2 3">
    <name type="scientific">Asticcacaulis benevestitus DSM 16100 = ATCC BAA-896</name>
    <dbReference type="NCBI Taxonomy" id="1121022"/>
    <lineage>
        <taxon>Bacteria</taxon>
        <taxon>Pseudomonadati</taxon>
        <taxon>Pseudomonadota</taxon>
        <taxon>Alphaproteobacteria</taxon>
        <taxon>Caulobacterales</taxon>
        <taxon>Caulobacteraceae</taxon>
        <taxon>Asticcacaulis</taxon>
    </lineage>
</organism>
<comment type="caution">
    <text evidence="2">The sequence shown here is derived from an EMBL/GenBank/DDBJ whole genome shotgun (WGS) entry which is preliminary data.</text>
</comment>
<keyword evidence="3" id="KW-1185">Reference proteome</keyword>
<dbReference type="PATRIC" id="fig|1121022.4.peg.3778"/>
<evidence type="ECO:0000313" key="2">
    <source>
        <dbReference type="EMBL" id="ESQ86412.1"/>
    </source>
</evidence>
<evidence type="ECO:0000313" key="3">
    <source>
        <dbReference type="Proteomes" id="UP000017837"/>
    </source>
</evidence>
<accession>V4NX80</accession>
<protein>
    <submittedName>
        <fullName evidence="2">Uncharacterized protein</fullName>
    </submittedName>
</protein>
<dbReference type="RefSeq" id="WP_018083159.1">
    <property type="nucleotide sequence ID" value="NZ_AQWM01000025.1"/>
</dbReference>
<feature type="region of interest" description="Disordered" evidence="1">
    <location>
        <begin position="83"/>
        <end position="117"/>
    </location>
</feature>
<gene>
    <name evidence="2" type="ORF">ABENE_18465</name>
</gene>
<dbReference type="Proteomes" id="UP000017837">
    <property type="component" value="Unassembled WGS sequence"/>
</dbReference>
<feature type="compositionally biased region" description="Basic and acidic residues" evidence="1">
    <location>
        <begin position="90"/>
        <end position="107"/>
    </location>
</feature>
<evidence type="ECO:0000256" key="1">
    <source>
        <dbReference type="SAM" id="MobiDB-lite"/>
    </source>
</evidence>
<dbReference type="STRING" id="1121022.GCA_000376105_03484"/>
<dbReference type="OrthoDB" id="10001020at2"/>
<name>V4NX80_9CAUL</name>
<dbReference type="AlphaFoldDB" id="V4NX80"/>
<sequence>MRIKWISGVVVMTLAVALVSRLGSNADAAIRSHCTAIGLELRVRAAKKAKDMAALRKRGADPVVMTQWDVYISHVDAMGRTLIDNFSEPEPPRPRDTAAMRRLDLDSLTHAGESCTG</sequence>